<sequence length="37" mass="4295">MSSHHTTPERRPVRLPSYVEYTEYEVFPHDAEGAYAA</sequence>
<dbReference type="Proteomes" id="UP001236795">
    <property type="component" value="Unassembled WGS sequence"/>
</dbReference>
<evidence type="ECO:0000313" key="1">
    <source>
        <dbReference type="EMBL" id="MDQ0491622.1"/>
    </source>
</evidence>
<keyword evidence="2" id="KW-1185">Reference proteome</keyword>
<evidence type="ECO:0000313" key="2">
    <source>
        <dbReference type="Proteomes" id="UP001236795"/>
    </source>
</evidence>
<protein>
    <submittedName>
        <fullName evidence="1">Uncharacterized protein</fullName>
    </submittedName>
</protein>
<accession>A0ABU0KUG6</accession>
<reference evidence="1 2" key="1">
    <citation type="submission" date="2023-07" db="EMBL/GenBank/DDBJ databases">
        <title>Genomic Encyclopedia of Type Strains, Phase IV (KMG-IV): sequencing the most valuable type-strain genomes for metagenomic binning, comparative biology and taxonomic classification.</title>
        <authorList>
            <person name="Goeker M."/>
        </authorList>
    </citation>
    <scope>NUCLEOTIDE SEQUENCE [LARGE SCALE GENOMIC DNA]</scope>
    <source>
        <strain evidence="1 2">DSM 40573</strain>
    </source>
</reference>
<gene>
    <name evidence="1" type="ORF">QO019_006520</name>
</gene>
<proteinExistence type="predicted"/>
<name>A0ABU0KUG6_9ACTN</name>
<comment type="caution">
    <text evidence="1">The sequence shown here is derived from an EMBL/GenBank/DDBJ whole genome shotgun (WGS) entry which is preliminary data.</text>
</comment>
<organism evidence="1 2">
    <name type="scientific">Streptomyces thermodiastaticus</name>
    <dbReference type="NCBI Taxonomy" id="44061"/>
    <lineage>
        <taxon>Bacteria</taxon>
        <taxon>Bacillati</taxon>
        <taxon>Actinomycetota</taxon>
        <taxon>Actinomycetes</taxon>
        <taxon>Kitasatosporales</taxon>
        <taxon>Streptomycetaceae</taxon>
        <taxon>Streptomyces</taxon>
    </lineage>
</organism>
<dbReference type="EMBL" id="JAUSWC010000037">
    <property type="protein sequence ID" value="MDQ0491622.1"/>
    <property type="molecule type" value="Genomic_DNA"/>
</dbReference>